<sequence length="375" mass="38883">MTTATPRRPEDHGTAQEAEHVDPAGSVLTPASTELVSDDLEVPGPTPVLDDAEPAAAQTNPVTGGAPTSASPDPAPEVLIAPAARAGAPTPSAQTPPEAAVEQEAQSAPGRRAARHAATQDDPSTTAVRRRSLFAREEEAHREAAEQAEAAQPSEASTAPGEPTSVTSPAEAAASAQDEDDDAPMTPVWPRRTPEPRSEEDILLDGSVVVGRPASRAAAHWAGVLLSLVLLPPAWFFLHDAATHLVGATEAYRFAITTRGVIELVVGCLLLVLALWTARRSSLGTFVVGAITLVAGLPGLVAPGPVDAALSPFLTRLAEQSTLGKDVATMIWSDAVSGRFLAVGLALVMVGVASHSARRAGRREQEVIDRVRHVG</sequence>
<accession>A0A2I1KSF7</accession>
<evidence type="ECO:0000313" key="3">
    <source>
        <dbReference type="EMBL" id="PKY98555.1"/>
    </source>
</evidence>
<keyword evidence="2" id="KW-0812">Transmembrane</keyword>
<organism evidence="3 4">
    <name type="scientific">Actinomyces urogenitalis</name>
    <dbReference type="NCBI Taxonomy" id="103621"/>
    <lineage>
        <taxon>Bacteria</taxon>
        <taxon>Bacillati</taxon>
        <taxon>Actinomycetota</taxon>
        <taxon>Actinomycetes</taxon>
        <taxon>Actinomycetales</taxon>
        <taxon>Actinomycetaceae</taxon>
        <taxon>Actinomyces</taxon>
    </lineage>
</organism>
<feature type="transmembrane region" description="Helical" evidence="2">
    <location>
        <begin position="218"/>
        <end position="238"/>
    </location>
</feature>
<feature type="transmembrane region" description="Helical" evidence="2">
    <location>
        <begin position="258"/>
        <end position="276"/>
    </location>
</feature>
<feature type="compositionally biased region" description="Basic and acidic residues" evidence="1">
    <location>
        <begin position="7"/>
        <end position="22"/>
    </location>
</feature>
<evidence type="ECO:0000256" key="2">
    <source>
        <dbReference type="SAM" id="Phobius"/>
    </source>
</evidence>
<evidence type="ECO:0000256" key="1">
    <source>
        <dbReference type="SAM" id="MobiDB-lite"/>
    </source>
</evidence>
<feature type="transmembrane region" description="Helical" evidence="2">
    <location>
        <begin position="283"/>
        <end position="302"/>
    </location>
</feature>
<protein>
    <submittedName>
        <fullName evidence="3">Uncharacterized protein</fullName>
    </submittedName>
</protein>
<feature type="compositionally biased region" description="Low complexity" evidence="1">
    <location>
        <begin position="147"/>
        <end position="160"/>
    </location>
</feature>
<comment type="caution">
    <text evidence="3">The sequence shown here is derived from an EMBL/GenBank/DDBJ whole genome shotgun (WGS) entry which is preliminary data.</text>
</comment>
<proteinExistence type="predicted"/>
<dbReference type="Proteomes" id="UP000234778">
    <property type="component" value="Unassembled WGS sequence"/>
</dbReference>
<gene>
    <name evidence="3" type="ORF">CYJ26_06955</name>
</gene>
<feature type="compositionally biased region" description="Polar residues" evidence="1">
    <location>
        <begin position="57"/>
        <end position="71"/>
    </location>
</feature>
<dbReference type="EMBL" id="PKHA01000006">
    <property type="protein sequence ID" value="PKY98555.1"/>
    <property type="molecule type" value="Genomic_DNA"/>
</dbReference>
<dbReference type="RefSeq" id="WP_052039786.1">
    <property type="nucleotide sequence ID" value="NZ_JAHAIH010000009.1"/>
</dbReference>
<name>A0A2I1KSF7_9ACTO</name>
<feature type="region of interest" description="Disordered" evidence="1">
    <location>
        <begin position="1"/>
        <end position="200"/>
    </location>
</feature>
<reference evidence="3 4" key="1">
    <citation type="submission" date="2017-12" db="EMBL/GenBank/DDBJ databases">
        <title>Phylogenetic diversity of female urinary microbiome.</title>
        <authorList>
            <person name="Thomas-White K."/>
            <person name="Wolfe A.J."/>
        </authorList>
    </citation>
    <scope>NUCLEOTIDE SEQUENCE [LARGE SCALE GENOMIC DNA]</scope>
    <source>
        <strain evidence="3 4">UMB0319</strain>
    </source>
</reference>
<dbReference type="GeneID" id="81708670"/>
<feature type="compositionally biased region" description="Basic and acidic residues" evidence="1">
    <location>
        <begin position="134"/>
        <end position="145"/>
    </location>
</feature>
<dbReference type="AlphaFoldDB" id="A0A2I1KSF7"/>
<keyword evidence="2" id="KW-0472">Membrane</keyword>
<evidence type="ECO:0000313" key="4">
    <source>
        <dbReference type="Proteomes" id="UP000234778"/>
    </source>
</evidence>
<feature type="transmembrane region" description="Helical" evidence="2">
    <location>
        <begin position="336"/>
        <end position="353"/>
    </location>
</feature>
<keyword evidence="2" id="KW-1133">Transmembrane helix</keyword>